<keyword evidence="2" id="KW-1185">Reference proteome</keyword>
<reference evidence="1 2" key="1">
    <citation type="submission" date="2023-08" db="EMBL/GenBank/DDBJ databases">
        <title>Implementing the SeqCode for naming new Mesorhizobium species isolated from Vachellia karroo root nodules.</title>
        <authorList>
            <person name="Van Lill M."/>
        </authorList>
    </citation>
    <scope>NUCLEOTIDE SEQUENCE [LARGE SCALE GENOMIC DNA]</scope>
    <source>
        <strain evidence="1 2">VK22B</strain>
    </source>
</reference>
<organism evidence="1 2">
    <name type="scientific">Mesorhizobium captivum</name>
    <dbReference type="NCBI Taxonomy" id="3072319"/>
    <lineage>
        <taxon>Bacteria</taxon>
        <taxon>Pseudomonadati</taxon>
        <taxon>Pseudomonadota</taxon>
        <taxon>Alphaproteobacteria</taxon>
        <taxon>Hyphomicrobiales</taxon>
        <taxon>Phyllobacteriaceae</taxon>
        <taxon>Mesorhizobium</taxon>
    </lineage>
</organism>
<protein>
    <recommendedName>
        <fullName evidence="3">Transposase</fullName>
    </recommendedName>
</protein>
<evidence type="ECO:0008006" key="3">
    <source>
        <dbReference type="Google" id="ProtNLM"/>
    </source>
</evidence>
<proteinExistence type="predicted"/>
<sequence>MPNAGPKCHGRTPVIVIFADGIKQDFIAFHCGRQVRLLPASKVLRLVIDQ</sequence>
<dbReference type="EMBL" id="JAVIJC010000004">
    <property type="protein sequence ID" value="MDX8491139.1"/>
    <property type="molecule type" value="Genomic_DNA"/>
</dbReference>
<evidence type="ECO:0000313" key="1">
    <source>
        <dbReference type="EMBL" id="MDX8491139.1"/>
    </source>
</evidence>
<gene>
    <name evidence="1" type="ORF">RFN29_06065</name>
</gene>
<dbReference type="RefSeq" id="WP_320225205.1">
    <property type="nucleotide sequence ID" value="NZ_JAVIJC010000004.1"/>
</dbReference>
<evidence type="ECO:0000313" key="2">
    <source>
        <dbReference type="Proteomes" id="UP001271249"/>
    </source>
</evidence>
<comment type="caution">
    <text evidence="1">The sequence shown here is derived from an EMBL/GenBank/DDBJ whole genome shotgun (WGS) entry which is preliminary data.</text>
</comment>
<accession>A0ABU4YZ58</accession>
<dbReference type="Proteomes" id="UP001271249">
    <property type="component" value="Unassembled WGS sequence"/>
</dbReference>
<name>A0ABU4YZ58_9HYPH</name>